<accession>A0A0W0FKQ1</accession>
<reference evidence="1 2" key="1">
    <citation type="submission" date="2015-12" db="EMBL/GenBank/DDBJ databases">
        <title>Draft genome sequence of Moniliophthora roreri, the causal agent of frosty pod rot of cacao.</title>
        <authorList>
            <person name="Aime M.C."/>
            <person name="Diaz-Valderrama J.R."/>
            <person name="Kijpornyongpan T."/>
            <person name="Phillips-Mora W."/>
        </authorList>
    </citation>
    <scope>NUCLEOTIDE SEQUENCE [LARGE SCALE GENOMIC DNA]</scope>
    <source>
        <strain evidence="1 2">MCA 2952</strain>
    </source>
</reference>
<dbReference type="AlphaFoldDB" id="A0A0W0FKQ1"/>
<comment type="caution">
    <text evidence="1">The sequence shown here is derived from an EMBL/GenBank/DDBJ whole genome shotgun (WGS) entry which is preliminary data.</text>
</comment>
<gene>
    <name evidence="1" type="ORF">WG66_10544</name>
</gene>
<dbReference type="EMBL" id="LATX01001879">
    <property type="protein sequence ID" value="KTB36884.1"/>
    <property type="molecule type" value="Genomic_DNA"/>
</dbReference>
<sequence length="128" mass="14307">MDVVEQDGAEKIIEDNFEKFMDIVYPENAKEWISDVVPLGTPIPIELRKGELATPLCWYKVMVLGIGDDKGVPAQNISMSILAFFGPALEDYVALAALAIPTIQKLCSHLTVKEFHTNHWAQTHNPTR</sequence>
<evidence type="ECO:0000313" key="2">
    <source>
        <dbReference type="Proteomes" id="UP000054988"/>
    </source>
</evidence>
<name>A0A0W0FKQ1_MONRR</name>
<proteinExistence type="predicted"/>
<organism evidence="1 2">
    <name type="scientific">Moniliophthora roreri</name>
    <name type="common">Frosty pod rot fungus</name>
    <name type="synonym">Monilia roreri</name>
    <dbReference type="NCBI Taxonomy" id="221103"/>
    <lineage>
        <taxon>Eukaryota</taxon>
        <taxon>Fungi</taxon>
        <taxon>Dikarya</taxon>
        <taxon>Basidiomycota</taxon>
        <taxon>Agaricomycotina</taxon>
        <taxon>Agaricomycetes</taxon>
        <taxon>Agaricomycetidae</taxon>
        <taxon>Agaricales</taxon>
        <taxon>Marasmiineae</taxon>
        <taxon>Marasmiaceae</taxon>
        <taxon>Moniliophthora</taxon>
    </lineage>
</organism>
<evidence type="ECO:0000313" key="1">
    <source>
        <dbReference type="EMBL" id="KTB36884.1"/>
    </source>
</evidence>
<protein>
    <submittedName>
        <fullName evidence="1">Uncharacterized protein</fullName>
    </submittedName>
</protein>
<dbReference type="Proteomes" id="UP000054988">
    <property type="component" value="Unassembled WGS sequence"/>
</dbReference>